<proteinExistence type="predicted"/>
<dbReference type="RefSeq" id="WP_102926145.1">
    <property type="nucleotide sequence ID" value="NZ_LJSN01000003.1"/>
</dbReference>
<keyword evidence="2" id="KW-1185">Reference proteome</keyword>
<dbReference type="Proteomes" id="UP000236047">
    <property type="component" value="Unassembled WGS sequence"/>
</dbReference>
<gene>
    <name evidence="1" type="ORF">AOB60_35190</name>
</gene>
<accession>A0A2N8PDR0</accession>
<evidence type="ECO:0000313" key="1">
    <source>
        <dbReference type="EMBL" id="PNE39156.1"/>
    </source>
</evidence>
<dbReference type="EMBL" id="LJSN01000003">
    <property type="protein sequence ID" value="PNE39156.1"/>
    <property type="molecule type" value="Genomic_DNA"/>
</dbReference>
<evidence type="ECO:0000313" key="2">
    <source>
        <dbReference type="Proteomes" id="UP000236047"/>
    </source>
</evidence>
<organism evidence="1 2">
    <name type="scientific">Streptomyces noursei</name>
    <name type="common">Streptomyces albulus</name>
    <dbReference type="NCBI Taxonomy" id="1971"/>
    <lineage>
        <taxon>Bacteria</taxon>
        <taxon>Bacillati</taxon>
        <taxon>Actinomycetota</taxon>
        <taxon>Actinomycetes</taxon>
        <taxon>Kitasatosporales</taxon>
        <taxon>Streptomycetaceae</taxon>
        <taxon>Streptomyces</taxon>
    </lineage>
</organism>
<reference evidence="2" key="1">
    <citation type="submission" date="2015-09" db="EMBL/GenBank/DDBJ databases">
        <authorList>
            <person name="Graham D.E."/>
            <person name="Mahan K.M."/>
            <person name="Klingeman D.M."/>
            <person name="Fida T."/>
            <person name="Giannone R.J."/>
            <person name="Hettich R.L."/>
            <person name="Parry R.J."/>
            <person name="Spain J.C."/>
        </authorList>
    </citation>
    <scope>NUCLEOTIDE SEQUENCE [LARGE SCALE GENOMIC DNA]</scope>
    <source>
        <strain evidence="2">JCM 4701</strain>
    </source>
</reference>
<name>A0A2N8PDR0_STRNR</name>
<sequence>MATSAGHTSPGSRSRQSLMTLRVYTTTRDGIVVQERAQIHVVAGDRFDLYGLSQAWPPCRCPRHRRC</sequence>
<dbReference type="AlphaFoldDB" id="A0A2N8PDR0"/>
<comment type="caution">
    <text evidence="1">The sequence shown here is derived from an EMBL/GenBank/DDBJ whole genome shotgun (WGS) entry which is preliminary data.</text>
</comment>
<protein>
    <submittedName>
        <fullName evidence="1">Uncharacterized protein</fullName>
    </submittedName>
</protein>